<dbReference type="SUPFAM" id="SSF54909">
    <property type="entry name" value="Dimeric alpha+beta barrel"/>
    <property type="match status" value="1"/>
</dbReference>
<dbReference type="STRING" id="641147.HMPREF9021_00579"/>
<reference evidence="3 4" key="2">
    <citation type="submission" date="2011-10" db="EMBL/GenBank/DDBJ databases">
        <title>The Genome Sequence of Simonsiella muelleri ATCC 29453.</title>
        <authorList>
            <consortium name="The Broad Institute Genome Sequencing Platform"/>
            <consortium name="The Broad Institute Genome Sequencing Center for Infectious Disease"/>
            <person name="Earl A."/>
            <person name="Ward D."/>
            <person name="Feldgarden M."/>
            <person name="Gevers D."/>
            <person name="Izard J."/>
            <person name="Baranova O.V."/>
            <person name="Blanton J.M."/>
            <person name="Tanner A.C."/>
            <person name="Dewhirst F."/>
            <person name="Young S.K."/>
            <person name="Zeng Q."/>
            <person name="Gargeya S."/>
            <person name="Fitzgerald M."/>
            <person name="Haas B."/>
            <person name="Abouelleil A."/>
            <person name="Alvarado L."/>
            <person name="Arachchi H.M."/>
            <person name="Berlin A."/>
            <person name="Brown A."/>
            <person name="Chapman S.B."/>
            <person name="Chen Z."/>
            <person name="Dunbar C."/>
            <person name="Freedman E."/>
            <person name="Gearin G."/>
            <person name="Goldberg J."/>
            <person name="Griggs A."/>
            <person name="Gujja S."/>
            <person name="Heiman D."/>
            <person name="Howarth C."/>
            <person name="Larson L."/>
            <person name="Lui A."/>
            <person name="MacDonald P.J.P."/>
            <person name="Montmayeur A."/>
            <person name="Murphy C."/>
            <person name="Neiman D."/>
            <person name="Pearson M."/>
            <person name="Priest M."/>
            <person name="Roberts A."/>
            <person name="Saif S."/>
            <person name="Shea T."/>
            <person name="Shenoy N."/>
            <person name="Sisk P."/>
            <person name="Stolte C."/>
            <person name="Sykes S."/>
            <person name="Wortman J."/>
            <person name="Nusbaum C."/>
            <person name="Birren B."/>
        </authorList>
    </citation>
    <scope>NUCLEOTIDE SEQUENCE [LARGE SCALE GENOMIC DNA]</scope>
    <source>
        <strain evidence="3 4">ATCC 29453</strain>
    </source>
</reference>
<dbReference type="AlphaFoldDB" id="V9H641"/>
<dbReference type="PANTHER" id="PTHR33606">
    <property type="entry name" value="PROTEIN YCII"/>
    <property type="match status" value="1"/>
</dbReference>
<name>V9H641_9NEIS</name>
<dbReference type="InterPro" id="IPR011008">
    <property type="entry name" value="Dimeric_a/b-barrel"/>
</dbReference>
<dbReference type="OrthoDB" id="9797014at2"/>
<evidence type="ECO:0000256" key="1">
    <source>
        <dbReference type="ARBA" id="ARBA00007689"/>
    </source>
</evidence>
<dbReference type="RefSeq" id="WP_002641365.1">
    <property type="nucleotide sequence ID" value="NZ_CP019448.1"/>
</dbReference>
<dbReference type="PANTHER" id="PTHR33606:SF3">
    <property type="entry name" value="PROTEIN YCII"/>
    <property type="match status" value="1"/>
</dbReference>
<dbReference type="Proteomes" id="UP000017813">
    <property type="component" value="Unassembled WGS sequence"/>
</dbReference>
<proteinExistence type="inferred from homology"/>
<dbReference type="NCBIfam" id="NF009504">
    <property type="entry name" value="PRK12863.1-4"/>
    <property type="match status" value="1"/>
</dbReference>
<sequence>MYYMILATDADGVKEARAAARPAHLARLQALQDEGRLLIAGPTPFPEDETTMSGSLVVADFDSLDAAEAWAGADPYVDAGVYEEVLIRPFKKVFPQGVA</sequence>
<dbReference type="NCBIfam" id="NF008473">
    <property type="entry name" value="PRK11370.1"/>
    <property type="match status" value="1"/>
</dbReference>
<dbReference type="HOGENOM" id="CLU_110355_3_0_4"/>
<keyword evidence="4" id="KW-1185">Reference proteome</keyword>
<feature type="domain" description="YCII-related" evidence="2">
    <location>
        <begin position="1"/>
        <end position="91"/>
    </location>
</feature>
<evidence type="ECO:0000259" key="2">
    <source>
        <dbReference type="Pfam" id="PF03795"/>
    </source>
</evidence>
<accession>V9H641</accession>
<evidence type="ECO:0000313" key="3">
    <source>
        <dbReference type="EMBL" id="EFG31311.1"/>
    </source>
</evidence>
<reference evidence="3 4" key="1">
    <citation type="submission" date="2010-03" db="EMBL/GenBank/DDBJ databases">
        <authorList>
            <consortium name="The Broad Institute Genome Sequencing Platform"/>
            <person name="Ward D."/>
            <person name="Earl A."/>
            <person name="Feldgarden M."/>
            <person name="Gevers D."/>
            <person name="Young S."/>
            <person name="Zeng Q."/>
            <person name="Koehrsen M."/>
            <person name="Alvarado L."/>
            <person name="Berlin A.M."/>
            <person name="Borenstein D."/>
            <person name="Chapman S.B."/>
            <person name="Chen Z."/>
            <person name="Engels R."/>
            <person name="Freedman E."/>
            <person name="Gellesch M."/>
            <person name="Goldberg J."/>
            <person name="Griggs A."/>
            <person name="Gujja S."/>
            <person name="Heilman E.R."/>
            <person name="Heiman D.I."/>
            <person name="Hepburn T.A."/>
            <person name="Howarth C."/>
            <person name="Jen D."/>
            <person name="Larson L."/>
            <person name="Mehta T."/>
            <person name="Park D."/>
            <person name="Pearson M."/>
            <person name="Richards J."/>
            <person name="Roberts A."/>
            <person name="Saif S."/>
            <person name="Shea T.D."/>
            <person name="Shenoy N."/>
            <person name="Sisk P."/>
            <person name="Stolte C."/>
            <person name="Sykes S.N."/>
            <person name="Walk T."/>
            <person name="White J."/>
            <person name="Yandava C."/>
            <person name="Izard J."/>
            <person name="Baranova O.V."/>
            <person name="Blanton J.M."/>
            <person name="Tanner A.C."/>
            <person name="Dewhirst F."/>
            <person name="Haas B."/>
            <person name="Nusbaum C."/>
            <person name="Birren B."/>
        </authorList>
    </citation>
    <scope>NUCLEOTIDE SEQUENCE [LARGE SCALE GENOMIC DNA]</scope>
    <source>
        <strain evidence="3 4">ATCC 29453</strain>
    </source>
</reference>
<gene>
    <name evidence="3" type="ORF">HMPREF9021_00579</name>
</gene>
<comment type="similarity">
    <text evidence="1">Belongs to the YciI family.</text>
</comment>
<dbReference type="Gene3D" id="3.30.70.1060">
    <property type="entry name" value="Dimeric alpha+beta barrel"/>
    <property type="match status" value="1"/>
</dbReference>
<comment type="caution">
    <text evidence="3">The sequence shown here is derived from an EMBL/GenBank/DDBJ whole genome shotgun (WGS) entry which is preliminary data.</text>
</comment>
<dbReference type="KEGG" id="smur:BWP33_10370"/>
<organism evidence="3 4">
    <name type="scientific">Simonsiella muelleri ATCC 29453</name>
    <dbReference type="NCBI Taxonomy" id="641147"/>
    <lineage>
        <taxon>Bacteria</taxon>
        <taxon>Pseudomonadati</taxon>
        <taxon>Pseudomonadota</taxon>
        <taxon>Betaproteobacteria</taxon>
        <taxon>Neisseriales</taxon>
        <taxon>Neisseriaceae</taxon>
        <taxon>Simonsiella</taxon>
    </lineage>
</organism>
<evidence type="ECO:0000313" key="4">
    <source>
        <dbReference type="Proteomes" id="UP000017813"/>
    </source>
</evidence>
<dbReference type="EMBL" id="ADCY02000009">
    <property type="protein sequence ID" value="EFG31311.1"/>
    <property type="molecule type" value="Genomic_DNA"/>
</dbReference>
<dbReference type="InterPro" id="IPR005545">
    <property type="entry name" value="YCII"/>
</dbReference>
<dbReference type="InterPro" id="IPR051807">
    <property type="entry name" value="Sec-metab_biosynth-assoc"/>
</dbReference>
<dbReference type="eggNOG" id="COG2350">
    <property type="taxonomic scope" value="Bacteria"/>
</dbReference>
<protein>
    <recommendedName>
        <fullName evidence="2">YCII-related domain-containing protein</fullName>
    </recommendedName>
</protein>
<dbReference type="Pfam" id="PF03795">
    <property type="entry name" value="YCII"/>
    <property type="match status" value="1"/>
</dbReference>